<dbReference type="SUPFAM" id="SSF51556">
    <property type="entry name" value="Metallo-dependent hydrolases"/>
    <property type="match status" value="1"/>
</dbReference>
<dbReference type="GO" id="GO:0008270">
    <property type="term" value="F:zinc ion binding"/>
    <property type="evidence" value="ECO:0007669"/>
    <property type="project" value="TreeGrafter"/>
</dbReference>
<protein>
    <recommendedName>
        <fullName evidence="10">Probable guanine deaminase</fullName>
        <ecNumber evidence="4">3.5.4.3</ecNumber>
    </recommendedName>
    <alternativeName>
        <fullName evidence="11">Guanine aminohydrolase</fullName>
    </alternativeName>
</protein>
<evidence type="ECO:0000256" key="2">
    <source>
        <dbReference type="ARBA" id="ARBA00004984"/>
    </source>
</evidence>
<dbReference type="GO" id="GO:0005829">
    <property type="term" value="C:cytosol"/>
    <property type="evidence" value="ECO:0007669"/>
    <property type="project" value="TreeGrafter"/>
</dbReference>
<keyword evidence="14" id="KW-1185">Reference proteome</keyword>
<dbReference type="PANTHER" id="PTHR11271:SF49">
    <property type="entry name" value="GUANINE DEAMINASE"/>
    <property type="match status" value="1"/>
</dbReference>
<reference evidence="13 14" key="1">
    <citation type="submission" date="2022-12" db="EMBL/GenBank/DDBJ databases">
        <title>Genomic features and morphological characterization of a novel Knufia sp. strain isolated from spacecraft assembly facility.</title>
        <authorList>
            <person name="Teixeira M."/>
            <person name="Chander A.M."/>
            <person name="Stajich J.E."/>
            <person name="Venkateswaran K."/>
        </authorList>
    </citation>
    <scope>NUCLEOTIDE SEQUENCE [LARGE SCALE GENOMIC DNA]</scope>
    <source>
        <strain evidence="13 14">FJI-L2-BK-P2</strain>
    </source>
</reference>
<comment type="caution">
    <text evidence="13">The sequence shown here is derived from an EMBL/GenBank/DDBJ whole genome shotgun (WGS) entry which is preliminary data.</text>
</comment>
<evidence type="ECO:0000256" key="8">
    <source>
        <dbReference type="ARBA" id="ARBA00051148"/>
    </source>
</evidence>
<dbReference type="GO" id="GO:0008892">
    <property type="term" value="F:guanine deaminase activity"/>
    <property type="evidence" value="ECO:0007669"/>
    <property type="project" value="UniProtKB-EC"/>
</dbReference>
<comment type="similarity">
    <text evidence="3">Belongs to the metallo-dependent hydrolases superfamily. ATZ/TRZ family.</text>
</comment>
<dbReference type="Gene3D" id="3.20.20.140">
    <property type="entry name" value="Metal-dependent hydrolases"/>
    <property type="match status" value="1"/>
</dbReference>
<dbReference type="GO" id="GO:0046098">
    <property type="term" value="P:guanine metabolic process"/>
    <property type="evidence" value="ECO:0007669"/>
    <property type="project" value="TreeGrafter"/>
</dbReference>
<evidence type="ECO:0000256" key="3">
    <source>
        <dbReference type="ARBA" id="ARBA00006745"/>
    </source>
</evidence>
<dbReference type="Gene3D" id="2.30.40.10">
    <property type="entry name" value="Urease, subunit C, domain 1"/>
    <property type="match status" value="1"/>
</dbReference>
<evidence type="ECO:0000256" key="10">
    <source>
        <dbReference type="ARBA" id="ARBA00069860"/>
    </source>
</evidence>
<comment type="cofactor">
    <cofactor evidence="1">
        <name>Zn(2+)</name>
        <dbReference type="ChEBI" id="CHEBI:29105"/>
    </cofactor>
</comment>
<evidence type="ECO:0000256" key="1">
    <source>
        <dbReference type="ARBA" id="ARBA00001947"/>
    </source>
</evidence>
<comment type="catalytic activity">
    <reaction evidence="8">
        <text>guanine + H2O + H(+) = xanthine + NH4(+)</text>
        <dbReference type="Rhea" id="RHEA:14665"/>
        <dbReference type="ChEBI" id="CHEBI:15377"/>
        <dbReference type="ChEBI" id="CHEBI:15378"/>
        <dbReference type="ChEBI" id="CHEBI:16235"/>
        <dbReference type="ChEBI" id="CHEBI:17712"/>
        <dbReference type="ChEBI" id="CHEBI:28938"/>
        <dbReference type="EC" id="3.5.4.3"/>
    </reaction>
</comment>
<dbReference type="InterPro" id="IPR006680">
    <property type="entry name" value="Amidohydro-rel"/>
</dbReference>
<evidence type="ECO:0000256" key="7">
    <source>
        <dbReference type="ARBA" id="ARBA00022833"/>
    </source>
</evidence>
<comment type="pathway">
    <text evidence="2">Purine metabolism; guanine degradation; xanthine from guanine: step 1/1.</text>
</comment>
<keyword evidence="5" id="KW-0479">Metal-binding</keyword>
<comment type="function">
    <text evidence="9">Catalyzes the hydrolytic deamination of guanine, producing xanthine and ammonia.</text>
</comment>
<evidence type="ECO:0000256" key="5">
    <source>
        <dbReference type="ARBA" id="ARBA00022723"/>
    </source>
</evidence>
<evidence type="ECO:0000259" key="12">
    <source>
        <dbReference type="Pfam" id="PF01979"/>
    </source>
</evidence>
<proteinExistence type="inferred from homology"/>
<name>A0AAN8I6C0_9EURO</name>
<dbReference type="Pfam" id="PF01979">
    <property type="entry name" value="Amidohydro_1"/>
    <property type="match status" value="1"/>
</dbReference>
<dbReference type="InterPro" id="IPR032466">
    <property type="entry name" value="Metal_Hydrolase"/>
</dbReference>
<evidence type="ECO:0000313" key="13">
    <source>
        <dbReference type="EMBL" id="KAK5951651.1"/>
    </source>
</evidence>
<accession>A0AAN8I6C0</accession>
<evidence type="ECO:0000256" key="9">
    <source>
        <dbReference type="ARBA" id="ARBA00056079"/>
    </source>
</evidence>
<keyword evidence="6" id="KW-0378">Hydrolase</keyword>
<dbReference type="InterPro" id="IPR051607">
    <property type="entry name" value="Metallo-dep_hydrolases"/>
</dbReference>
<dbReference type="InterPro" id="IPR011059">
    <property type="entry name" value="Metal-dep_hydrolase_composite"/>
</dbReference>
<feature type="domain" description="Amidohydrolase-related" evidence="12">
    <location>
        <begin position="72"/>
        <end position="459"/>
    </location>
</feature>
<dbReference type="EMBL" id="JAKLMC020000019">
    <property type="protein sequence ID" value="KAK5951651.1"/>
    <property type="molecule type" value="Genomic_DNA"/>
</dbReference>
<dbReference type="PANTHER" id="PTHR11271">
    <property type="entry name" value="GUANINE DEAMINASE"/>
    <property type="match status" value="1"/>
</dbReference>
<dbReference type="FunFam" id="3.20.20.140:FF:000022">
    <property type="entry name" value="Guanine deaminase"/>
    <property type="match status" value="1"/>
</dbReference>
<sequence>MAKHLVFYGTIVHSQDIDHVDILENTLILTGEGGVITALERDVPPNQLEEKLKALGLDTGNHELHQLHRAEFLIPGFVDTHNHAPQWAQRGLGRGLQILDWLNQITFKNEAKYADVRYARKAYTQAVKGFLNQGVTTASYYASLHGPATKVLAEICFAEGQRALIGKCNMDRNSPSFYVEQSAQESLAATRDLIDAIKQLDPSVSLIKPILTPRFAISCTDELLRGLGQLAKEDTDLPIQTHFNEAQSEIDTTLSLFPDFTNEVDLYSHFGLLNDRTILAHCCHMTPYETQKFKQLGCGIAHCPVANTTVGGGFMAAPIREFLEQGITKIGLGTDSGGGFSSSILDAMRQAFIVSNAKEMMTGGKDKSLSVDECFYMATLGGAKVCGLDHKVGSFAVGKEFDACLVRTCESGGEGMEWDLDVPLGVMTPIEAGDNPRTIFEKFVMSGDDRNIARVWVKGGCVK</sequence>
<organism evidence="13 14">
    <name type="scientific">Knufia fluminis</name>
    <dbReference type="NCBI Taxonomy" id="191047"/>
    <lineage>
        <taxon>Eukaryota</taxon>
        <taxon>Fungi</taxon>
        <taxon>Dikarya</taxon>
        <taxon>Ascomycota</taxon>
        <taxon>Pezizomycotina</taxon>
        <taxon>Eurotiomycetes</taxon>
        <taxon>Chaetothyriomycetidae</taxon>
        <taxon>Chaetothyriales</taxon>
        <taxon>Trichomeriaceae</taxon>
        <taxon>Knufia</taxon>
    </lineage>
</organism>
<gene>
    <name evidence="13" type="ORF">OHC33_007330</name>
</gene>
<dbReference type="Proteomes" id="UP001316803">
    <property type="component" value="Unassembled WGS sequence"/>
</dbReference>
<evidence type="ECO:0000256" key="11">
    <source>
        <dbReference type="ARBA" id="ARBA00083147"/>
    </source>
</evidence>
<evidence type="ECO:0000256" key="6">
    <source>
        <dbReference type="ARBA" id="ARBA00022801"/>
    </source>
</evidence>
<dbReference type="AlphaFoldDB" id="A0AAN8I6C0"/>
<dbReference type="EC" id="3.5.4.3" evidence="4"/>
<keyword evidence="7" id="KW-0862">Zinc</keyword>
<evidence type="ECO:0000256" key="4">
    <source>
        <dbReference type="ARBA" id="ARBA00012781"/>
    </source>
</evidence>
<evidence type="ECO:0000313" key="14">
    <source>
        <dbReference type="Proteomes" id="UP001316803"/>
    </source>
</evidence>